<evidence type="ECO:0000259" key="1">
    <source>
        <dbReference type="Pfam" id="PF13400"/>
    </source>
</evidence>
<dbReference type="InterPro" id="IPR028087">
    <property type="entry name" value="Tad_N"/>
</dbReference>
<evidence type="ECO:0000313" key="2">
    <source>
        <dbReference type="EMBL" id="MBP2416019.1"/>
    </source>
</evidence>
<dbReference type="Pfam" id="PF13400">
    <property type="entry name" value="Tad"/>
    <property type="match status" value="1"/>
</dbReference>
<dbReference type="Proteomes" id="UP000758168">
    <property type="component" value="Unassembled WGS sequence"/>
</dbReference>
<dbReference type="EMBL" id="JAGIOB010000001">
    <property type="protein sequence ID" value="MBP2416019.1"/>
    <property type="molecule type" value="Genomic_DNA"/>
</dbReference>
<sequence>MKDERGAVAVVVALVLVPLMGLAAFGVDVAGMWSEHQQLQNGADAAALAIAQNCGAGACGTPGSTAQRLVTANHVGPGATASAATSAGQVTVQAAATRRHLFAPVIGVDSSELSARATASWGSPDGGTAVLPLTFSWCEWLQQTGGGQPSSTVERTIYFTKSSGTTCTGPSNNVVPGGFGWLTTDGGTCQSSSSRVGLLYSDPGNAVPSGCSPSSFSSLQGKTVLLPVFDQAGDTGSNAFYHVYGYAAFTITGYDFVGRYSYNAKSCKGNDHCVRGYFTRFVDLTEAFTYSSGAPALGAVVVELTA</sequence>
<gene>
    <name evidence="2" type="ORF">JOF54_000941</name>
</gene>
<organism evidence="2 3">
    <name type="scientific">Microlunatus capsulatus</name>
    <dbReference type="NCBI Taxonomy" id="99117"/>
    <lineage>
        <taxon>Bacteria</taxon>
        <taxon>Bacillati</taxon>
        <taxon>Actinomycetota</taxon>
        <taxon>Actinomycetes</taxon>
        <taxon>Propionibacteriales</taxon>
        <taxon>Propionibacteriaceae</taxon>
        <taxon>Microlunatus</taxon>
    </lineage>
</organism>
<dbReference type="RefSeq" id="WP_210053452.1">
    <property type="nucleotide sequence ID" value="NZ_BAAAMH010000006.1"/>
</dbReference>
<name>A0ABS4Z4P6_9ACTN</name>
<comment type="caution">
    <text evidence="2">The sequence shown here is derived from an EMBL/GenBank/DDBJ whole genome shotgun (WGS) entry which is preliminary data.</text>
</comment>
<evidence type="ECO:0000313" key="3">
    <source>
        <dbReference type="Proteomes" id="UP000758168"/>
    </source>
</evidence>
<reference evidence="2 3" key="1">
    <citation type="submission" date="2021-03" db="EMBL/GenBank/DDBJ databases">
        <title>Sequencing the genomes of 1000 actinobacteria strains.</title>
        <authorList>
            <person name="Klenk H.-P."/>
        </authorList>
    </citation>
    <scope>NUCLEOTIDE SEQUENCE [LARGE SCALE GENOMIC DNA]</scope>
    <source>
        <strain evidence="2 3">DSM 12936</strain>
    </source>
</reference>
<proteinExistence type="predicted"/>
<protein>
    <submittedName>
        <fullName evidence="2">Flp pilus assembly protein TadG</fullName>
    </submittedName>
</protein>
<accession>A0ABS4Z4P6</accession>
<feature type="domain" description="Putative Flp pilus-assembly TadG-like N-terminal" evidence="1">
    <location>
        <begin position="6"/>
        <end position="49"/>
    </location>
</feature>
<keyword evidence="3" id="KW-1185">Reference proteome</keyword>